<reference evidence="1 2" key="1">
    <citation type="submission" date="2009-05" db="EMBL/GenBank/DDBJ databases">
        <title>The draft genome of Acidovorax delafieldii 2AN.</title>
        <authorList>
            <consortium name="US DOE Joint Genome Institute (JGI-PGF)"/>
            <person name="Lucas S."/>
            <person name="Copeland A."/>
            <person name="Lapidus A."/>
            <person name="Glavina del Rio T."/>
            <person name="Tice H."/>
            <person name="Bruce D."/>
            <person name="Goodwin L."/>
            <person name="Pitluck S."/>
            <person name="Larimer F."/>
            <person name="Land M.L."/>
            <person name="Hauser L."/>
            <person name="Shelobolina E.S."/>
            <person name="Picardal F."/>
            <person name="Roden E."/>
            <person name="Emerson D."/>
        </authorList>
    </citation>
    <scope>NUCLEOTIDE SEQUENCE [LARGE SCALE GENOMIC DNA]</scope>
    <source>
        <strain evidence="1 2">2AN</strain>
    </source>
</reference>
<proteinExistence type="predicted"/>
<accession>C5SZE1</accession>
<comment type="caution">
    <text evidence="1">The sequence shown here is derived from an EMBL/GenBank/DDBJ whole genome shotgun (WGS) entry which is preliminary data.</text>
</comment>
<sequence length="88" mass="9455">MPELIEVGRTQDATFDVTRGAVKALARELDVSETQVVHMALPKFAADVLPAYEPDDGPLTAKQVDALRNDAAQYLPKGKALASEALFS</sequence>
<dbReference type="OrthoDB" id="8908317at2"/>
<organism evidence="1 2">
    <name type="scientific">Acidovorax delafieldii 2AN</name>
    <dbReference type="NCBI Taxonomy" id="573060"/>
    <lineage>
        <taxon>Bacteria</taxon>
        <taxon>Pseudomonadati</taxon>
        <taxon>Pseudomonadota</taxon>
        <taxon>Betaproteobacteria</taxon>
        <taxon>Burkholderiales</taxon>
        <taxon>Comamonadaceae</taxon>
        <taxon>Acidovorax</taxon>
    </lineage>
</organism>
<dbReference type="EMBL" id="ACQT01000001">
    <property type="protein sequence ID" value="EER62337.1"/>
    <property type="molecule type" value="Genomic_DNA"/>
</dbReference>
<dbReference type="AlphaFoldDB" id="C5SZE1"/>
<name>C5SZE1_ACIDE</name>
<protein>
    <submittedName>
        <fullName evidence="1">Uncharacterized protein</fullName>
    </submittedName>
</protein>
<evidence type="ECO:0000313" key="2">
    <source>
        <dbReference type="Proteomes" id="UP000003856"/>
    </source>
</evidence>
<evidence type="ECO:0000313" key="1">
    <source>
        <dbReference type="EMBL" id="EER62337.1"/>
    </source>
</evidence>
<gene>
    <name evidence="1" type="ORF">AcdelDRAFT_0021</name>
</gene>
<keyword evidence="2" id="KW-1185">Reference proteome</keyword>
<dbReference type="Proteomes" id="UP000003856">
    <property type="component" value="Unassembled WGS sequence"/>
</dbReference>
<dbReference type="RefSeq" id="WP_005792644.1">
    <property type="nucleotide sequence ID" value="NZ_ACQT01000001.1"/>
</dbReference>
<dbReference type="PATRIC" id="fig|573060.9.peg.5153"/>